<evidence type="ECO:0000313" key="6">
    <source>
        <dbReference type="Proteomes" id="UP001056384"/>
    </source>
</evidence>
<dbReference type="InterPro" id="IPR008949">
    <property type="entry name" value="Isoprenoid_synthase_dom_sf"/>
</dbReference>
<dbReference type="PANTHER" id="PTHR35201:SF4">
    <property type="entry name" value="BETA-PINACENE SYNTHASE-RELATED"/>
    <property type="match status" value="1"/>
</dbReference>
<dbReference type="GO" id="GO:0010333">
    <property type="term" value="F:terpene synthase activity"/>
    <property type="evidence" value="ECO:0007669"/>
    <property type="project" value="InterPro"/>
</dbReference>
<dbReference type="Gene3D" id="1.10.600.10">
    <property type="entry name" value="Farnesyl Diphosphate Synthase"/>
    <property type="match status" value="1"/>
</dbReference>
<evidence type="ECO:0000256" key="2">
    <source>
        <dbReference type="ARBA" id="ARBA00006333"/>
    </source>
</evidence>
<gene>
    <name evidence="5" type="ORF">Slin15195_G078640</name>
</gene>
<dbReference type="GO" id="GO:0008299">
    <property type="term" value="P:isoprenoid biosynthetic process"/>
    <property type="evidence" value="ECO:0007669"/>
    <property type="project" value="UniProtKB-ARBA"/>
</dbReference>
<comment type="cofactor">
    <cofactor evidence="1 4">
        <name>Mg(2+)</name>
        <dbReference type="ChEBI" id="CHEBI:18420"/>
    </cofactor>
</comment>
<keyword evidence="4" id="KW-0479">Metal-binding</keyword>
<dbReference type="GO" id="GO:0046872">
    <property type="term" value="F:metal ion binding"/>
    <property type="evidence" value="ECO:0007669"/>
    <property type="project" value="UniProtKB-KW"/>
</dbReference>
<accession>A0A9Q9ASY0</accession>
<comment type="similarity">
    <text evidence="2 4">Belongs to the terpene synthase family.</text>
</comment>
<dbReference type="SUPFAM" id="SSF48576">
    <property type="entry name" value="Terpenoid synthases"/>
    <property type="match status" value="1"/>
</dbReference>
<dbReference type="Proteomes" id="UP001056384">
    <property type="component" value="Chromosome 6"/>
</dbReference>
<protein>
    <recommendedName>
        <fullName evidence="4">Terpene synthase</fullName>
        <ecNumber evidence="4">4.2.3.-</ecNumber>
    </recommendedName>
</protein>
<organism evidence="5 6">
    <name type="scientific">Septoria linicola</name>
    <dbReference type="NCBI Taxonomy" id="215465"/>
    <lineage>
        <taxon>Eukaryota</taxon>
        <taxon>Fungi</taxon>
        <taxon>Dikarya</taxon>
        <taxon>Ascomycota</taxon>
        <taxon>Pezizomycotina</taxon>
        <taxon>Dothideomycetes</taxon>
        <taxon>Dothideomycetidae</taxon>
        <taxon>Mycosphaerellales</taxon>
        <taxon>Mycosphaerellaceae</taxon>
        <taxon>Septoria</taxon>
    </lineage>
</organism>
<dbReference type="OrthoDB" id="2861623at2759"/>
<sequence>MSLTGSSEPDVGRTIVKLPDLFQSFIQAEPHIRSDYIDCKRESCQWLSDRLAFDEKASRILSAGDFTWFAAVYVPNTAYKRFRIVSDWTNLIFYYDDLFDNGDLKDDPVRTKATIDRLFAAIDGDILPADPNQPDLDYVDKVQAAHDDFWQRFRALASPSQQRFYRRAMAKFLTGALKQVEDCSEEYGRSLDEILARRSDSVGMDPCYPMVCFAYNLEIPDDVMQSAPIQELEQISCELCGLQNDVVSYRKEESENVTHNMIAVCRLHGMKAQEAHDHVALMIDLRLNRINTIVAALPRWGQDIDAQVAVYVQGIKRMIASNVHWSFRSQRYFGLRNKQVRKTGLVDLLQNPPYLQNEKA</sequence>
<evidence type="ECO:0000313" key="5">
    <source>
        <dbReference type="EMBL" id="USW54545.1"/>
    </source>
</evidence>
<dbReference type="PANTHER" id="PTHR35201">
    <property type="entry name" value="TERPENE SYNTHASE"/>
    <property type="match status" value="1"/>
</dbReference>
<dbReference type="InterPro" id="IPR034686">
    <property type="entry name" value="Terpene_cyclase-like_2"/>
</dbReference>
<dbReference type="Pfam" id="PF19086">
    <property type="entry name" value="Terpene_syn_C_2"/>
    <property type="match status" value="1"/>
</dbReference>
<dbReference type="SFLD" id="SFLDS00005">
    <property type="entry name" value="Isoprenoid_Synthase_Type_I"/>
    <property type="match status" value="1"/>
</dbReference>
<keyword evidence="3 4" id="KW-0460">Magnesium</keyword>
<dbReference type="EC" id="4.2.3.-" evidence="4"/>
<evidence type="ECO:0000256" key="4">
    <source>
        <dbReference type="RuleBase" id="RU366034"/>
    </source>
</evidence>
<dbReference type="AlphaFoldDB" id="A0A9Q9ASY0"/>
<proteinExistence type="inferred from homology"/>
<dbReference type="EMBL" id="CP099423">
    <property type="protein sequence ID" value="USW54545.1"/>
    <property type="molecule type" value="Genomic_DNA"/>
</dbReference>
<keyword evidence="4" id="KW-0456">Lyase</keyword>
<evidence type="ECO:0000256" key="1">
    <source>
        <dbReference type="ARBA" id="ARBA00001946"/>
    </source>
</evidence>
<evidence type="ECO:0000256" key="3">
    <source>
        <dbReference type="ARBA" id="ARBA00022842"/>
    </source>
</evidence>
<keyword evidence="6" id="KW-1185">Reference proteome</keyword>
<dbReference type="SFLD" id="SFLDG01020">
    <property type="entry name" value="Terpene_Cyclase_Like_2"/>
    <property type="match status" value="1"/>
</dbReference>
<name>A0A9Q9ASY0_9PEZI</name>
<reference evidence="5" key="1">
    <citation type="submission" date="2022-06" db="EMBL/GenBank/DDBJ databases">
        <title>Complete genome sequences of two strains of the flax pathogen Septoria linicola.</title>
        <authorList>
            <person name="Lapalu N."/>
            <person name="Simon A."/>
            <person name="Demenou B."/>
            <person name="Paumier D."/>
            <person name="Guillot M.-P."/>
            <person name="Gout L."/>
            <person name="Valade R."/>
        </authorList>
    </citation>
    <scope>NUCLEOTIDE SEQUENCE</scope>
    <source>
        <strain evidence="5">SE15195</strain>
    </source>
</reference>